<protein>
    <submittedName>
        <fullName evidence="2">Uncharacterized protein</fullName>
    </submittedName>
</protein>
<reference evidence="2" key="1">
    <citation type="journal article" date="2023" name="Plant J.">
        <title>The genome of the king protea, Protea cynaroides.</title>
        <authorList>
            <person name="Chang J."/>
            <person name="Duong T.A."/>
            <person name="Schoeman C."/>
            <person name="Ma X."/>
            <person name="Roodt D."/>
            <person name="Barker N."/>
            <person name="Li Z."/>
            <person name="Van de Peer Y."/>
            <person name="Mizrachi E."/>
        </authorList>
    </citation>
    <scope>NUCLEOTIDE SEQUENCE</scope>
    <source>
        <tissue evidence="2">Young leaves</tissue>
    </source>
</reference>
<comment type="caution">
    <text evidence="2">The sequence shown here is derived from an EMBL/GenBank/DDBJ whole genome shotgun (WGS) entry which is preliminary data.</text>
</comment>
<proteinExistence type="predicted"/>
<dbReference type="OrthoDB" id="782158at2759"/>
<keyword evidence="1" id="KW-1133">Transmembrane helix</keyword>
<keyword evidence="3" id="KW-1185">Reference proteome</keyword>
<name>A0A9Q0KGM9_9MAGN</name>
<evidence type="ECO:0000313" key="3">
    <source>
        <dbReference type="Proteomes" id="UP001141806"/>
    </source>
</evidence>
<dbReference type="Proteomes" id="UP001141806">
    <property type="component" value="Unassembled WGS sequence"/>
</dbReference>
<dbReference type="AlphaFoldDB" id="A0A9Q0KGM9"/>
<keyword evidence="1" id="KW-0812">Transmembrane</keyword>
<evidence type="ECO:0000256" key="1">
    <source>
        <dbReference type="SAM" id="Phobius"/>
    </source>
</evidence>
<evidence type="ECO:0000313" key="2">
    <source>
        <dbReference type="EMBL" id="KAJ4970162.1"/>
    </source>
</evidence>
<accession>A0A9Q0KGM9</accession>
<feature type="transmembrane region" description="Helical" evidence="1">
    <location>
        <begin position="60"/>
        <end position="85"/>
    </location>
</feature>
<keyword evidence="1" id="KW-0472">Membrane</keyword>
<organism evidence="2 3">
    <name type="scientific">Protea cynaroides</name>
    <dbReference type="NCBI Taxonomy" id="273540"/>
    <lineage>
        <taxon>Eukaryota</taxon>
        <taxon>Viridiplantae</taxon>
        <taxon>Streptophyta</taxon>
        <taxon>Embryophyta</taxon>
        <taxon>Tracheophyta</taxon>
        <taxon>Spermatophyta</taxon>
        <taxon>Magnoliopsida</taxon>
        <taxon>Proteales</taxon>
        <taxon>Proteaceae</taxon>
        <taxon>Protea</taxon>
    </lineage>
</organism>
<sequence length="107" mass="11849">MHAARHPVEPAKRRDLRKDAPRIPFVLSAISTGFQKSIFMSSRSTAASIVSCKSGNKNDFFVWILVCLLPQFLGTAIAYVNFLLFKAIVRNPSSSVCILDCFGETLL</sequence>
<gene>
    <name evidence="2" type="ORF">NE237_003261</name>
</gene>
<dbReference type="EMBL" id="JAMYWD010000005">
    <property type="protein sequence ID" value="KAJ4970162.1"/>
    <property type="molecule type" value="Genomic_DNA"/>
</dbReference>